<reference evidence="9 10" key="1">
    <citation type="journal article" date="2001" name="FEMS Microbiol. Lett.">
        <title>Oceanobacillus iheyensis gen. nov., sp. nov., a deep-sea extremely halotolerant and alkaliphilic species isolated from a depth of 1050 m on the Iheya Ridge.</title>
        <authorList>
            <person name="Lu J."/>
            <person name="Nogi Y."/>
            <person name="Takami H."/>
        </authorList>
    </citation>
    <scope>NUCLEOTIDE SEQUENCE [LARGE SCALE GENOMIC DNA]</scope>
    <source>
        <strain evidence="10">DSM 14371 / CIP 107618 / JCM 11309 / KCTC 3954 / HTE831</strain>
    </source>
</reference>
<keyword evidence="4" id="KW-0564">Palmitate</keyword>
<comment type="similarity">
    <text evidence="2 6">Belongs to the bacterial solute-binding protein 3 family.</text>
</comment>
<dbReference type="PROSITE" id="PS51257">
    <property type="entry name" value="PROKAR_LIPOPROTEIN"/>
    <property type="match status" value="1"/>
</dbReference>
<keyword evidence="5" id="KW-0449">Lipoprotein</keyword>
<name>Q8CV81_OCEIH</name>
<dbReference type="EMBL" id="BA000028">
    <property type="protein sequence ID" value="BAC12832.1"/>
    <property type="molecule type" value="Genomic_DNA"/>
</dbReference>
<evidence type="ECO:0000313" key="10">
    <source>
        <dbReference type="Proteomes" id="UP000000822"/>
    </source>
</evidence>
<dbReference type="PANTHER" id="PTHR35936">
    <property type="entry name" value="MEMBRANE-BOUND LYTIC MUREIN TRANSGLYCOSYLASE F"/>
    <property type="match status" value="1"/>
</dbReference>
<keyword evidence="10" id="KW-1185">Reference proteome</keyword>
<evidence type="ECO:0000256" key="1">
    <source>
        <dbReference type="ARBA" id="ARBA00004196"/>
    </source>
</evidence>
<evidence type="ECO:0000313" key="9">
    <source>
        <dbReference type="EMBL" id="BAC12832.1"/>
    </source>
</evidence>
<dbReference type="InterPro" id="IPR018313">
    <property type="entry name" value="SBP_3_CS"/>
</dbReference>
<gene>
    <name evidence="9" type="ordered locus">OB0876</name>
</gene>
<evidence type="ECO:0000256" key="3">
    <source>
        <dbReference type="ARBA" id="ARBA00022729"/>
    </source>
</evidence>
<dbReference type="SUPFAM" id="SSF53850">
    <property type="entry name" value="Periplasmic binding protein-like II"/>
    <property type="match status" value="1"/>
</dbReference>
<dbReference type="KEGG" id="oih:OB0876"/>
<dbReference type="Pfam" id="PF00497">
    <property type="entry name" value="SBP_bac_3"/>
    <property type="match status" value="1"/>
</dbReference>
<evidence type="ECO:0000256" key="7">
    <source>
        <dbReference type="SAM" id="MobiDB-lite"/>
    </source>
</evidence>
<accession>Q8CV81</accession>
<protein>
    <submittedName>
        <fullName evidence="9">Amino acid ABC transporter substrate-binding protein</fullName>
    </submittedName>
</protein>
<dbReference type="GO" id="GO:0030313">
    <property type="term" value="C:cell envelope"/>
    <property type="evidence" value="ECO:0007669"/>
    <property type="project" value="UniProtKB-SubCell"/>
</dbReference>
<dbReference type="HOGENOM" id="CLU_019602_18_5_9"/>
<dbReference type="InterPro" id="IPR001638">
    <property type="entry name" value="Solute-binding_3/MltF_N"/>
</dbReference>
<sequence>MEEKMKKVMLSLFVLMFILLLAACGASEETGETPENSDNEETASDERWESVQQSGELVVGTSGTLIAASYYDDEDELTGYDVEIMKEIAKRLDVEIKFEIMGIDSMLPAVQSGRIDLAANDIEITDKRKEQFNFSEPYKYSYATMAVRESDNSGIESLEDLEGKKAGGGATTIYSQIAEHYGAEVVTYGNAPNEAYLSDVSNGRTDVVVNDYYLTKFGVAAFPDFDLHLHPTIKFHPSQQGVIMPKDADVMTEEINNVLQEMREDGTLSELAKQFYEEDASVEPEEEIEEIDGLGL</sequence>
<feature type="compositionally biased region" description="Acidic residues" evidence="7">
    <location>
        <begin position="29"/>
        <end position="43"/>
    </location>
</feature>
<dbReference type="PROSITE" id="PS01039">
    <property type="entry name" value="SBP_BACTERIAL_3"/>
    <property type="match status" value="1"/>
</dbReference>
<evidence type="ECO:0000256" key="5">
    <source>
        <dbReference type="ARBA" id="ARBA00023288"/>
    </source>
</evidence>
<feature type="region of interest" description="Disordered" evidence="7">
    <location>
        <begin position="28"/>
        <end position="54"/>
    </location>
</feature>
<dbReference type="PANTHER" id="PTHR35936:SF34">
    <property type="entry name" value="ABC TRANSPORTER EXTRACELLULAR-BINDING PROTEIN YCKB-RELATED"/>
    <property type="match status" value="1"/>
</dbReference>
<proteinExistence type="inferred from homology"/>
<reference evidence="9 10" key="2">
    <citation type="journal article" date="2002" name="Nucleic Acids Res.">
        <title>Genome sequence of Oceanobacillus iheyensis isolated from the Iheya Ridge and its unexpected adaptive capabilities to extreme environments.</title>
        <authorList>
            <person name="Takami H."/>
            <person name="Takaki Y."/>
            <person name="Uchiyama I."/>
        </authorList>
    </citation>
    <scope>NUCLEOTIDE SEQUENCE [LARGE SCALE GENOMIC DNA]</scope>
    <source>
        <strain evidence="10">DSM 14371 / CIP 107618 / JCM 11309 / KCTC 3954 / HTE831</strain>
    </source>
</reference>
<dbReference type="SMART" id="SM00062">
    <property type="entry name" value="PBPb"/>
    <property type="match status" value="1"/>
</dbReference>
<dbReference type="Gene3D" id="3.40.190.10">
    <property type="entry name" value="Periplasmic binding protein-like II"/>
    <property type="match status" value="2"/>
</dbReference>
<dbReference type="STRING" id="221109.gene:10733097"/>
<evidence type="ECO:0000256" key="6">
    <source>
        <dbReference type="RuleBase" id="RU003744"/>
    </source>
</evidence>
<evidence type="ECO:0000256" key="2">
    <source>
        <dbReference type="ARBA" id="ARBA00010333"/>
    </source>
</evidence>
<dbReference type="eggNOG" id="COG0834">
    <property type="taxonomic scope" value="Bacteria"/>
</dbReference>
<organism evidence="9 10">
    <name type="scientific">Oceanobacillus iheyensis (strain DSM 14371 / CIP 107618 / JCM 11309 / KCTC 3954 / HTE831)</name>
    <dbReference type="NCBI Taxonomy" id="221109"/>
    <lineage>
        <taxon>Bacteria</taxon>
        <taxon>Bacillati</taxon>
        <taxon>Bacillota</taxon>
        <taxon>Bacilli</taxon>
        <taxon>Bacillales</taxon>
        <taxon>Bacillaceae</taxon>
        <taxon>Oceanobacillus</taxon>
    </lineage>
</organism>
<feature type="domain" description="Solute-binding protein family 3/N-terminal" evidence="8">
    <location>
        <begin position="56"/>
        <end position="279"/>
    </location>
</feature>
<comment type="subcellular location">
    <subcellularLocation>
        <location evidence="1">Cell envelope</location>
    </subcellularLocation>
</comment>
<evidence type="ECO:0000256" key="4">
    <source>
        <dbReference type="ARBA" id="ARBA00023139"/>
    </source>
</evidence>
<evidence type="ECO:0000259" key="8">
    <source>
        <dbReference type="SMART" id="SM00062"/>
    </source>
</evidence>
<keyword evidence="3" id="KW-0732">Signal</keyword>
<dbReference type="Proteomes" id="UP000000822">
    <property type="component" value="Chromosome"/>
</dbReference>
<dbReference type="PhylomeDB" id="Q8CV81"/>
<dbReference type="AlphaFoldDB" id="Q8CV81"/>